<comment type="caution">
    <text evidence="3">The sequence shown here is derived from an EMBL/GenBank/DDBJ whole genome shotgun (WGS) entry which is preliminary data.</text>
</comment>
<evidence type="ECO:0000256" key="1">
    <source>
        <dbReference type="SAM" id="MobiDB-lite"/>
    </source>
</evidence>
<dbReference type="AlphaFoldDB" id="A0A6B1F7B6"/>
<accession>A0A6B1F7B6</accession>
<keyword evidence="2" id="KW-0812">Transmembrane</keyword>
<reference evidence="3" key="1">
    <citation type="submission" date="2019-09" db="EMBL/GenBank/DDBJ databases">
        <title>Characterisation of the sponge microbiome using genome-centric metagenomics.</title>
        <authorList>
            <person name="Engelberts J.P."/>
            <person name="Robbins S.J."/>
            <person name="De Goeij J.M."/>
            <person name="Aranda M."/>
            <person name="Bell S.C."/>
            <person name="Webster N.S."/>
        </authorList>
    </citation>
    <scope>NUCLEOTIDE SEQUENCE</scope>
    <source>
        <strain evidence="3">SB0676_bin_10</strain>
    </source>
</reference>
<organism evidence="3">
    <name type="scientific">Synechococcus sp. SB0676_bin_10</name>
    <dbReference type="NCBI Taxonomy" id="2604869"/>
    <lineage>
        <taxon>Bacteria</taxon>
        <taxon>Bacillati</taxon>
        <taxon>Cyanobacteriota</taxon>
        <taxon>Cyanophyceae</taxon>
        <taxon>Synechococcales</taxon>
        <taxon>Synechococcaceae</taxon>
        <taxon>Synechococcus</taxon>
    </lineage>
</organism>
<protein>
    <recommendedName>
        <fullName evidence="4">DUF2746 domain-containing protein</fullName>
    </recommendedName>
</protein>
<evidence type="ECO:0000313" key="3">
    <source>
        <dbReference type="EMBL" id="MYG37666.1"/>
    </source>
</evidence>
<dbReference type="EMBL" id="VYDO01000052">
    <property type="protein sequence ID" value="MYG37666.1"/>
    <property type="molecule type" value="Genomic_DNA"/>
</dbReference>
<name>A0A6B1F7B6_9SYNE</name>
<proteinExistence type="predicted"/>
<feature type="region of interest" description="Disordered" evidence="1">
    <location>
        <begin position="1"/>
        <end position="29"/>
    </location>
</feature>
<keyword evidence="2" id="KW-1133">Transmembrane helix</keyword>
<keyword evidence="2" id="KW-0472">Membrane</keyword>
<feature type="transmembrane region" description="Helical" evidence="2">
    <location>
        <begin position="40"/>
        <end position="59"/>
    </location>
</feature>
<gene>
    <name evidence="3" type="ORF">F4162_01310</name>
</gene>
<sequence>MTSSPPASNPREQSPSMAAPSPGSVPTAATPWWRRWSEPIVVVTVIVSLVAALAAGAVAEFSSVKADVHASEARIHEDIRTSEARLHEEIQASEARVNKRIDEVAIEIRTVNDKLDRLLETLLATKS</sequence>
<feature type="compositionally biased region" description="Polar residues" evidence="1">
    <location>
        <begin position="1"/>
        <end position="16"/>
    </location>
</feature>
<evidence type="ECO:0000256" key="2">
    <source>
        <dbReference type="SAM" id="Phobius"/>
    </source>
</evidence>
<evidence type="ECO:0008006" key="4">
    <source>
        <dbReference type="Google" id="ProtNLM"/>
    </source>
</evidence>